<dbReference type="InterPro" id="IPR023214">
    <property type="entry name" value="HAD_sf"/>
</dbReference>
<evidence type="ECO:0000313" key="3">
    <source>
        <dbReference type="Proteomes" id="UP001190926"/>
    </source>
</evidence>
<reference evidence="2 3" key="1">
    <citation type="journal article" date="2021" name="Nat. Commun.">
        <title>Incipient diploidization of the medicinal plant Perilla within 10,000 years.</title>
        <authorList>
            <person name="Zhang Y."/>
            <person name="Shen Q."/>
            <person name="Leng L."/>
            <person name="Zhang D."/>
            <person name="Chen S."/>
            <person name="Shi Y."/>
            <person name="Ning Z."/>
            <person name="Chen S."/>
        </authorList>
    </citation>
    <scope>NUCLEOTIDE SEQUENCE [LARGE SCALE GENOMIC DNA]</scope>
    <source>
        <strain evidence="3">cv. PC099</strain>
    </source>
</reference>
<dbReference type="GO" id="GO:0006635">
    <property type="term" value="P:fatty acid beta-oxidation"/>
    <property type="evidence" value="ECO:0007669"/>
    <property type="project" value="InterPro"/>
</dbReference>
<dbReference type="InterPro" id="IPR023299">
    <property type="entry name" value="ATPase_P-typ_cyto_dom_N"/>
</dbReference>
<dbReference type="GO" id="GO:0005777">
    <property type="term" value="C:peroxisome"/>
    <property type="evidence" value="ECO:0007669"/>
    <property type="project" value="TreeGrafter"/>
</dbReference>
<dbReference type="SUPFAM" id="SSF56645">
    <property type="entry name" value="Acyl-CoA dehydrogenase NM domain-like"/>
    <property type="match status" value="1"/>
</dbReference>
<accession>A0AAD4JID6</accession>
<dbReference type="GO" id="GO:0003995">
    <property type="term" value="F:acyl-CoA dehydrogenase activity"/>
    <property type="evidence" value="ECO:0007669"/>
    <property type="project" value="InterPro"/>
</dbReference>
<dbReference type="InterPro" id="IPR011009">
    <property type="entry name" value="Kinase-like_dom_sf"/>
</dbReference>
<dbReference type="InterPro" id="IPR045008">
    <property type="entry name" value="ACX4-like"/>
</dbReference>
<dbReference type="Gene3D" id="3.40.50.1000">
    <property type="entry name" value="HAD superfamily/HAD-like"/>
    <property type="match status" value="1"/>
</dbReference>
<gene>
    <name evidence="2" type="ORF">C2S53_018689</name>
</gene>
<dbReference type="EMBL" id="SDAM02000057">
    <property type="protein sequence ID" value="KAH6833625.1"/>
    <property type="molecule type" value="Genomic_DNA"/>
</dbReference>
<dbReference type="Proteomes" id="UP001190926">
    <property type="component" value="Unassembled WGS sequence"/>
</dbReference>
<protein>
    <submittedName>
        <fullName evidence="2">Acyl-CoA oxidase 4</fullName>
    </submittedName>
</protein>
<feature type="domain" description="Acyl-CoA dehydrogenase/oxidase N-terminal" evidence="1">
    <location>
        <begin position="539"/>
        <end position="613"/>
    </location>
</feature>
<dbReference type="Gene3D" id="1.10.540.10">
    <property type="entry name" value="Acyl-CoA dehydrogenase/oxidase, N-terminal domain"/>
    <property type="match status" value="1"/>
</dbReference>
<dbReference type="PANTHER" id="PTHR43188:SF1">
    <property type="entry name" value="ACYL-COA DEHYDROGENASE"/>
    <property type="match status" value="1"/>
</dbReference>
<proteinExistence type="predicted"/>
<evidence type="ECO:0000313" key="2">
    <source>
        <dbReference type="EMBL" id="KAH6833625.1"/>
    </source>
</evidence>
<name>A0AAD4JID6_PERFH</name>
<sequence>MANNVILDDLEEQLRKSEHKLLEEILKREVGELKLQNQIREQFGEINEKFNQLNDTLDSIQLQLEEFQPLYQIATKFEAEYQPSPFSSTSAKATDVNGCVTEMVRTRLEVEIDENDEGIKKLQLASKDMKSLYKEMNEADREDDSIDISINEGSICQTRKVFDEMTERESELWNEGDRDFLDHIGKLTDMDNFGKFSCAIPSIKNLSANKSLLHPSPEPPPSKMCSGEHCLTTYNLFDEMPKLEVDILMDLNKEVETWRVYGSVHLGENSINEAFREHNGMLLNGKQAHIRSSLNEKNGRSNWLRNDVGFNGWYLGIDKSFSSHIKEYIEANNGMVDKCKLFYLPEQEMTSSWLLWVIVLLRRYSGCKTKAGEEVLQDFNDINSDSDGYSIIKGVMTNEQRLFDEIASRKKEFMATVGVRGCQKNQNLDVLLHDHPSPEIKCFIRDDLILAALSINNKVILFHFEEELRADLFDVIKSLKNEGNLFVMMLIDDHEVSAWSVANVVGNKEVHYSLKLEDKLYKVTRISRDIDGSLFMYSTEFPFEVIPKIGVLHIGGGSIKGYGCPNLSITANVIANVDIARVDVCSTFILAHSSLAILIIRLCGSEEQKQKYFVLTELDYASYASAQRTTARKARAGWIFDDQTSWIRIHTFVDVLVIFARNTTTYQNGGFIVKKDSTGKWLVDQLARKCVVHHENIWMKFVDFGLLVRILFGRSLDGVIGNPTYVAHKILIDNYSDRVDIWCDGVTFHAFLVDVRPFEEGNISMLDRPLLKPPPQVRYMSLEDNTLSRGEYQSISEHSLH</sequence>
<dbReference type="InterPro" id="IPR013786">
    <property type="entry name" value="AcylCoA_DH/ox_N"/>
</dbReference>
<dbReference type="PANTHER" id="PTHR43188">
    <property type="entry name" value="ACYL-COENZYME A OXIDASE"/>
    <property type="match status" value="1"/>
</dbReference>
<dbReference type="InterPro" id="IPR037069">
    <property type="entry name" value="AcylCoA_DH/ox_N_sf"/>
</dbReference>
<organism evidence="2 3">
    <name type="scientific">Perilla frutescens var. hirtella</name>
    <name type="common">Perilla citriodora</name>
    <name type="synonym">Perilla setoyensis</name>
    <dbReference type="NCBI Taxonomy" id="608512"/>
    <lineage>
        <taxon>Eukaryota</taxon>
        <taxon>Viridiplantae</taxon>
        <taxon>Streptophyta</taxon>
        <taxon>Embryophyta</taxon>
        <taxon>Tracheophyta</taxon>
        <taxon>Spermatophyta</taxon>
        <taxon>Magnoliopsida</taxon>
        <taxon>eudicotyledons</taxon>
        <taxon>Gunneridae</taxon>
        <taxon>Pentapetalae</taxon>
        <taxon>asterids</taxon>
        <taxon>lamiids</taxon>
        <taxon>Lamiales</taxon>
        <taxon>Lamiaceae</taxon>
        <taxon>Nepetoideae</taxon>
        <taxon>Elsholtzieae</taxon>
        <taxon>Perilla</taxon>
    </lineage>
</organism>
<dbReference type="Gene3D" id="3.40.1110.10">
    <property type="entry name" value="Calcium-transporting ATPase, cytoplasmic domain N"/>
    <property type="match status" value="1"/>
</dbReference>
<dbReference type="Gene3D" id="1.10.510.10">
    <property type="entry name" value="Transferase(Phosphotransferase) domain 1"/>
    <property type="match status" value="1"/>
</dbReference>
<dbReference type="AlphaFoldDB" id="A0AAD4JID6"/>
<dbReference type="InterPro" id="IPR009100">
    <property type="entry name" value="AcylCoA_DH/oxidase_NM_dom_sf"/>
</dbReference>
<dbReference type="Pfam" id="PF02771">
    <property type="entry name" value="Acyl-CoA_dh_N"/>
    <property type="match status" value="1"/>
</dbReference>
<keyword evidence="3" id="KW-1185">Reference proteome</keyword>
<evidence type="ECO:0000259" key="1">
    <source>
        <dbReference type="Pfam" id="PF02771"/>
    </source>
</evidence>
<dbReference type="SUPFAM" id="SSF56112">
    <property type="entry name" value="Protein kinase-like (PK-like)"/>
    <property type="match status" value="1"/>
</dbReference>
<dbReference type="GO" id="GO:0050660">
    <property type="term" value="F:flavin adenine dinucleotide binding"/>
    <property type="evidence" value="ECO:0007669"/>
    <property type="project" value="InterPro"/>
</dbReference>
<comment type="caution">
    <text evidence="2">The sequence shown here is derived from an EMBL/GenBank/DDBJ whole genome shotgun (WGS) entry which is preliminary data.</text>
</comment>